<dbReference type="OrthoDB" id="6500128at2759"/>
<dbReference type="SMART" id="SM00382">
    <property type="entry name" value="AAA"/>
    <property type="match status" value="2"/>
</dbReference>
<dbReference type="GO" id="GO:0016887">
    <property type="term" value="F:ATP hydrolysis activity"/>
    <property type="evidence" value="ECO:0007669"/>
    <property type="project" value="InterPro"/>
</dbReference>
<feature type="transmembrane region" description="Helical" evidence="10">
    <location>
        <begin position="492"/>
        <end position="521"/>
    </location>
</feature>
<dbReference type="CDD" id="cd18596">
    <property type="entry name" value="ABC_6TM_VMR1_D1_like"/>
    <property type="match status" value="1"/>
</dbReference>
<feature type="domain" description="ABC transmembrane type-1" evidence="12">
    <location>
        <begin position="272"/>
        <end position="556"/>
    </location>
</feature>
<evidence type="ECO:0000259" key="11">
    <source>
        <dbReference type="PROSITE" id="PS50893"/>
    </source>
</evidence>
<feature type="transmembrane region" description="Helical" evidence="10">
    <location>
        <begin position="267"/>
        <end position="288"/>
    </location>
</feature>
<dbReference type="Gene3D" id="3.40.50.300">
    <property type="entry name" value="P-loop containing nucleotide triphosphate hydrolases"/>
    <property type="match status" value="2"/>
</dbReference>
<evidence type="ECO:0000256" key="9">
    <source>
        <dbReference type="ARBA" id="ARBA00023136"/>
    </source>
</evidence>
<dbReference type="SUPFAM" id="SSF52540">
    <property type="entry name" value="P-loop containing nucleoside triphosphate hydrolases"/>
    <property type="match status" value="2"/>
</dbReference>
<dbReference type="CDD" id="cd03244">
    <property type="entry name" value="ABCC_MRP_domain2"/>
    <property type="match status" value="1"/>
</dbReference>
<feature type="domain" description="ABC transmembrane type-1" evidence="12">
    <location>
        <begin position="886"/>
        <end position="1176"/>
    </location>
</feature>
<proteinExistence type="inferred from homology"/>
<evidence type="ECO:0000313" key="14">
    <source>
        <dbReference type="Proteomes" id="UP000248349"/>
    </source>
</evidence>
<dbReference type="GeneID" id="37079951"/>
<name>A0A318Z827_9EURO</name>
<sequence length="1496" mass="165138">MAMLALHVIGFGLSALIGGRAAVSLALRHRQHPAEDQTQTQSSYQDQDGIATPESIRRFSDKIPCALLFIGTSTGVCLSVAELVVRAVTADSTFIWTQWLRVAAWAILVVTTSILTVDKECIARFTHGCWAGVSCLAMLLMLVSEGYRYHDTLATSAGQWFFLLAQGCAAFLAGIAAISIPRRPDVYHNETLVDRKSSTSFLRRLSFGWLDISLPAGQQNHLEVHHVAELEYSNRASTLSDRMREACARCPSGTSLWKVLILCHRTAFLFQLCLTVTNAAVAFAPQFVILDILQRLENDPSDAWLWLPILGLGGSLILSALLENWNYYHSSNRVAVRLQEQLSAAIYDKTLTGKPAGNAPGDMTNDHIEQSTTNLVAVDAKRVADFSALSFMLVEAPLKISIAAIAIGRLLGLRSLAAGAVVFLLVTTGNIYAVRRYADTQKDLLRARDKKMAAILEVLQGILQVKMSALEDLWQGSINSLRNKELESQWQVFIWELLMFVTYNIAPVLVSAACLGTYAITHEGMPASIAFTSISLLSALTTPLAILPQILLNATSAQVSLRRIERFLRSPDQSSQFEPAEDVVFDQATLSWTNWHRHGDFQLPDLTLLFPSGALSVVTGPSGSGKSLILAAVLGECEFLSGELRRPLSSTVAYVAQQPCIRNGTVRDNILFGSPFNQDRYQRVISACALDRDLELLEMKDKTEMGPQGSHLSGGQLWRISLARALYSTAEILVLDDIFSSIDSHTAQHVYENALTGSLATGRTRILATYHLELCLPGAEYVVALDGTGLRYAGPRKNLKEMGIFNDMPRRAIQALTNQDHKQDIQDLEGFHGDQALWGGSVLDPALEPDQRVPESASHSELAQTSKWRIRQRILELSGARYPCMILLGLYLTYSGLSVGRGLWMMVWSNHSSPDSEKTETSLPSDSTPVTSDVKWFLSIYLALAIISSVVTVARSFLAIRITLQMSRRLFQQFLDSILRAPLQWLERIPAGNVLNNFSTDFSLIDSRLGYDLNYALGLVVDLLVIVLAASIVTFRLNILALCSLALAVYYGRQFIRKIRAVKELESRMRSPILNHLCATVDGIRTIRAYRQQAAYREEMQTYIDRHCRASWNLWLLTRWISMRASTIGAIFTTVGAALVLRTNGVTASTAGFAMTFIMRYSTIMSQAIRQYANLEISLNSVERVATLLNTPKEEYNSPPPAAASWPTEGRLDVSNLTVCYSLELPPVLSNLTFSIPANTRVGIVGRTGAGKSSLAMALFRFLEAQEGSIRIDGVDIGTVPLHDLRSRLAIVAQDPILFSGTIRTNLDPFNEYSNREIVTALQRVHWTVPDTMIPTTASTAEADSSFIDSESDILLGSLEPQSHLSRNVLNTKVSERGSNFSQGQRQCLCLARAILRRPKILVLDEATSAIDKTTDAVIQASIRAEFGRNYSSLLVIAHRLRTIVDFDRVLVLDAGRVVEYGPPRELIANAEGVFRGLVESSIDREELMRMIAQGD</sequence>
<evidence type="ECO:0000313" key="13">
    <source>
        <dbReference type="EMBL" id="PYH42574.1"/>
    </source>
</evidence>
<evidence type="ECO:0000256" key="4">
    <source>
        <dbReference type="ARBA" id="ARBA00022692"/>
    </source>
</evidence>
<dbReference type="GO" id="GO:0005524">
    <property type="term" value="F:ATP binding"/>
    <property type="evidence" value="ECO:0007669"/>
    <property type="project" value="UniProtKB-KW"/>
</dbReference>
<dbReference type="InterPro" id="IPR003439">
    <property type="entry name" value="ABC_transporter-like_ATP-bd"/>
</dbReference>
<comment type="similarity">
    <text evidence="2">Belongs to the ABC transporter superfamily. ABCC family. Conjugate transporter (TC 3.A.1.208) subfamily.</text>
</comment>
<evidence type="ECO:0000256" key="3">
    <source>
        <dbReference type="ARBA" id="ARBA00022448"/>
    </source>
</evidence>
<dbReference type="InterPro" id="IPR003593">
    <property type="entry name" value="AAA+_ATPase"/>
</dbReference>
<evidence type="ECO:0000256" key="1">
    <source>
        <dbReference type="ARBA" id="ARBA00004141"/>
    </source>
</evidence>
<dbReference type="SUPFAM" id="SSF90123">
    <property type="entry name" value="ABC transporter transmembrane region"/>
    <property type="match status" value="2"/>
</dbReference>
<protein>
    <submittedName>
        <fullName evidence="13">ABC transporter family protein</fullName>
    </submittedName>
</protein>
<keyword evidence="3" id="KW-0813">Transport</keyword>
<keyword evidence="8 10" id="KW-1133">Transmembrane helix</keyword>
<evidence type="ECO:0000256" key="10">
    <source>
        <dbReference type="SAM" id="Phobius"/>
    </source>
</evidence>
<reference evidence="13 14" key="1">
    <citation type="submission" date="2016-12" db="EMBL/GenBank/DDBJ databases">
        <title>The genomes of Aspergillus section Nigri reveals drivers in fungal speciation.</title>
        <authorList>
            <consortium name="DOE Joint Genome Institute"/>
            <person name="Vesth T.C."/>
            <person name="Nybo J."/>
            <person name="Theobald S."/>
            <person name="Brandl J."/>
            <person name="Frisvad J.C."/>
            <person name="Nielsen K.F."/>
            <person name="Lyhne E.K."/>
            <person name="Kogle M.E."/>
            <person name="Kuo A."/>
            <person name="Riley R."/>
            <person name="Clum A."/>
            <person name="Nolan M."/>
            <person name="Lipzen A."/>
            <person name="Salamov A."/>
            <person name="Henrissat B."/>
            <person name="Wiebenga A."/>
            <person name="De Vries R.P."/>
            <person name="Grigoriev I.V."/>
            <person name="Mortensen U.H."/>
            <person name="Andersen M.R."/>
            <person name="Baker S.E."/>
        </authorList>
    </citation>
    <scope>NUCLEOTIDE SEQUENCE [LARGE SCALE GENOMIC DNA]</scope>
    <source>
        <strain evidence="13 14">JOP 1030-1</strain>
    </source>
</reference>
<dbReference type="Proteomes" id="UP000248349">
    <property type="component" value="Unassembled WGS sequence"/>
</dbReference>
<dbReference type="Gene3D" id="1.20.1560.10">
    <property type="entry name" value="ABC transporter type 1, transmembrane domain"/>
    <property type="match status" value="2"/>
</dbReference>
<dbReference type="FunFam" id="1.20.1560.10:FF:000013">
    <property type="entry name" value="ABC transporter C family member 2"/>
    <property type="match status" value="1"/>
</dbReference>
<dbReference type="PROSITE" id="PS50893">
    <property type="entry name" value="ABC_TRANSPORTER_2"/>
    <property type="match status" value="2"/>
</dbReference>
<feature type="transmembrane region" description="Helical" evidence="10">
    <location>
        <begin position="99"/>
        <end position="117"/>
    </location>
</feature>
<dbReference type="InterPro" id="IPR011527">
    <property type="entry name" value="ABC1_TM_dom"/>
</dbReference>
<accession>A0A318Z827</accession>
<feature type="transmembrane region" description="Helical" evidence="10">
    <location>
        <begin position="65"/>
        <end position="87"/>
    </location>
</feature>
<dbReference type="PROSITE" id="PS00211">
    <property type="entry name" value="ABC_TRANSPORTER_1"/>
    <property type="match status" value="1"/>
</dbReference>
<keyword evidence="4 10" id="KW-0812">Transmembrane</keyword>
<evidence type="ECO:0000256" key="2">
    <source>
        <dbReference type="ARBA" id="ARBA00009726"/>
    </source>
</evidence>
<feature type="transmembrane region" description="Helical" evidence="10">
    <location>
        <begin position="879"/>
        <end position="897"/>
    </location>
</feature>
<dbReference type="PANTHER" id="PTHR24223">
    <property type="entry name" value="ATP-BINDING CASSETTE SUB-FAMILY C"/>
    <property type="match status" value="1"/>
</dbReference>
<dbReference type="PANTHER" id="PTHR24223:SF456">
    <property type="entry name" value="MULTIDRUG RESISTANCE-ASSOCIATED PROTEIN LETHAL(2)03659"/>
    <property type="match status" value="1"/>
</dbReference>
<feature type="transmembrane region" description="Helical" evidence="10">
    <location>
        <begin position="936"/>
        <end position="960"/>
    </location>
</feature>
<feature type="transmembrane region" description="Helical" evidence="10">
    <location>
        <begin position="527"/>
        <end position="552"/>
    </location>
</feature>
<keyword evidence="14" id="KW-1185">Reference proteome</keyword>
<organism evidence="13 14">
    <name type="scientific">Aspergillus saccharolyticus JOP 1030-1</name>
    <dbReference type="NCBI Taxonomy" id="1450539"/>
    <lineage>
        <taxon>Eukaryota</taxon>
        <taxon>Fungi</taxon>
        <taxon>Dikarya</taxon>
        <taxon>Ascomycota</taxon>
        <taxon>Pezizomycotina</taxon>
        <taxon>Eurotiomycetes</taxon>
        <taxon>Eurotiomycetidae</taxon>
        <taxon>Eurotiales</taxon>
        <taxon>Aspergillaceae</taxon>
        <taxon>Aspergillus</taxon>
        <taxon>Aspergillus subgen. Circumdati</taxon>
    </lineage>
</organism>
<feature type="transmembrane region" description="Helical" evidence="10">
    <location>
        <begin position="1013"/>
        <end position="1033"/>
    </location>
</feature>
<dbReference type="InterPro" id="IPR017871">
    <property type="entry name" value="ABC_transporter-like_CS"/>
</dbReference>
<evidence type="ECO:0000256" key="6">
    <source>
        <dbReference type="ARBA" id="ARBA00022741"/>
    </source>
</evidence>
<feature type="domain" description="ABC transporter" evidence="11">
    <location>
        <begin position="1212"/>
        <end position="1480"/>
    </location>
</feature>
<dbReference type="GO" id="GO:0140359">
    <property type="term" value="F:ABC-type transporter activity"/>
    <property type="evidence" value="ECO:0007669"/>
    <property type="project" value="InterPro"/>
</dbReference>
<dbReference type="RefSeq" id="XP_025428556.1">
    <property type="nucleotide sequence ID" value="XM_025578722.1"/>
</dbReference>
<feature type="transmembrane region" description="Helical" evidence="10">
    <location>
        <begin position="129"/>
        <end position="147"/>
    </location>
</feature>
<dbReference type="GO" id="GO:0016020">
    <property type="term" value="C:membrane"/>
    <property type="evidence" value="ECO:0007669"/>
    <property type="project" value="UniProtKB-SubCell"/>
</dbReference>
<feature type="transmembrane region" description="Helical" evidence="10">
    <location>
        <begin position="303"/>
        <end position="322"/>
    </location>
</feature>
<dbReference type="STRING" id="1450539.A0A318Z827"/>
<dbReference type="Pfam" id="PF00005">
    <property type="entry name" value="ABC_tran"/>
    <property type="match status" value="2"/>
</dbReference>
<evidence type="ECO:0000256" key="5">
    <source>
        <dbReference type="ARBA" id="ARBA00022737"/>
    </source>
</evidence>
<keyword evidence="6" id="KW-0547">Nucleotide-binding</keyword>
<dbReference type="InterPro" id="IPR036640">
    <property type="entry name" value="ABC1_TM_sf"/>
</dbReference>
<feature type="transmembrane region" description="Helical" evidence="10">
    <location>
        <begin position="6"/>
        <end position="27"/>
    </location>
</feature>
<evidence type="ECO:0000256" key="7">
    <source>
        <dbReference type="ARBA" id="ARBA00022840"/>
    </source>
</evidence>
<keyword evidence="7" id="KW-0067">ATP-binding</keyword>
<dbReference type="PROSITE" id="PS50929">
    <property type="entry name" value="ABC_TM1F"/>
    <property type="match status" value="2"/>
</dbReference>
<evidence type="ECO:0000259" key="12">
    <source>
        <dbReference type="PROSITE" id="PS50929"/>
    </source>
</evidence>
<dbReference type="InterPro" id="IPR050173">
    <property type="entry name" value="ABC_transporter_C-like"/>
</dbReference>
<keyword evidence="9 10" id="KW-0472">Membrane</keyword>
<keyword evidence="5" id="KW-0677">Repeat</keyword>
<feature type="domain" description="ABC transporter" evidence="11">
    <location>
        <begin position="583"/>
        <end position="812"/>
    </location>
</feature>
<dbReference type="EMBL" id="KZ821251">
    <property type="protein sequence ID" value="PYH42574.1"/>
    <property type="molecule type" value="Genomic_DNA"/>
</dbReference>
<feature type="transmembrane region" description="Helical" evidence="10">
    <location>
        <begin position="416"/>
        <end position="434"/>
    </location>
</feature>
<dbReference type="InterPro" id="IPR027417">
    <property type="entry name" value="P-loop_NTPase"/>
</dbReference>
<comment type="subcellular location">
    <subcellularLocation>
        <location evidence="1">Membrane</location>
        <topology evidence="1">Multi-pass membrane protein</topology>
    </subcellularLocation>
</comment>
<gene>
    <name evidence="13" type="ORF">BP01DRAFT_404948</name>
</gene>
<dbReference type="CDD" id="cd18604">
    <property type="entry name" value="ABC_6TM_VMR1_D2_like"/>
    <property type="match status" value="1"/>
</dbReference>
<dbReference type="CDD" id="cd03250">
    <property type="entry name" value="ABCC_MRP_domain1"/>
    <property type="match status" value="1"/>
</dbReference>
<dbReference type="Pfam" id="PF00664">
    <property type="entry name" value="ABC_membrane"/>
    <property type="match status" value="2"/>
</dbReference>
<feature type="transmembrane region" description="Helical" evidence="10">
    <location>
        <begin position="389"/>
        <end position="410"/>
    </location>
</feature>
<evidence type="ECO:0000256" key="8">
    <source>
        <dbReference type="ARBA" id="ARBA00022989"/>
    </source>
</evidence>
<dbReference type="GO" id="GO:0005737">
    <property type="term" value="C:cytoplasm"/>
    <property type="evidence" value="ECO:0007669"/>
    <property type="project" value="UniProtKB-ARBA"/>
</dbReference>
<feature type="transmembrane region" description="Helical" evidence="10">
    <location>
        <begin position="159"/>
        <end position="180"/>
    </location>
</feature>